<protein>
    <submittedName>
        <fullName evidence="1">Uncharacterized protein</fullName>
    </submittedName>
</protein>
<dbReference type="EMBL" id="VSSQ01009918">
    <property type="protein sequence ID" value="MPM42947.1"/>
    <property type="molecule type" value="Genomic_DNA"/>
</dbReference>
<reference evidence="1" key="1">
    <citation type="submission" date="2019-08" db="EMBL/GenBank/DDBJ databases">
        <authorList>
            <person name="Kucharzyk K."/>
            <person name="Murdoch R.W."/>
            <person name="Higgins S."/>
            <person name="Loffler F."/>
        </authorList>
    </citation>
    <scope>NUCLEOTIDE SEQUENCE</scope>
</reference>
<sequence length="146" mass="15579">MLTCCPSLLTEARKSLVTTLCKGTRANALHGHQGRIDLIKKATGMLEACLAPDSACSCAQKVEVAAGSGDCHVEDPALLLHIIITFAAATGKKLFLKTSYKDPIELQPLGVVHRDQGDPFLITGILASQCGWVQGELLQELKQALK</sequence>
<organism evidence="1">
    <name type="scientific">bioreactor metagenome</name>
    <dbReference type="NCBI Taxonomy" id="1076179"/>
    <lineage>
        <taxon>unclassified sequences</taxon>
        <taxon>metagenomes</taxon>
        <taxon>ecological metagenomes</taxon>
    </lineage>
</organism>
<name>A0A644ZQB1_9ZZZZ</name>
<comment type="caution">
    <text evidence="1">The sequence shown here is derived from an EMBL/GenBank/DDBJ whole genome shotgun (WGS) entry which is preliminary data.</text>
</comment>
<accession>A0A644ZQB1</accession>
<dbReference type="AlphaFoldDB" id="A0A644ZQB1"/>
<proteinExistence type="predicted"/>
<evidence type="ECO:0000313" key="1">
    <source>
        <dbReference type="EMBL" id="MPM42947.1"/>
    </source>
</evidence>
<gene>
    <name evidence="1" type="ORF">SDC9_89619</name>
</gene>